<evidence type="ECO:0000313" key="4">
    <source>
        <dbReference type="Proteomes" id="UP000324748"/>
    </source>
</evidence>
<dbReference type="EMBL" id="VDEP01000270">
    <property type="protein sequence ID" value="KAA1117111.1"/>
    <property type="molecule type" value="Genomic_DNA"/>
</dbReference>
<evidence type="ECO:0000313" key="5">
    <source>
        <dbReference type="Proteomes" id="UP000325313"/>
    </source>
</evidence>
<feature type="compositionally biased region" description="Polar residues" evidence="1">
    <location>
        <begin position="82"/>
        <end position="94"/>
    </location>
</feature>
<feature type="region of interest" description="Disordered" evidence="1">
    <location>
        <begin position="1"/>
        <end position="31"/>
    </location>
</feature>
<dbReference type="Proteomes" id="UP000325313">
    <property type="component" value="Unassembled WGS sequence"/>
</dbReference>
<protein>
    <submittedName>
        <fullName evidence="3">Uncharacterized protein</fullName>
    </submittedName>
</protein>
<dbReference type="PANTHER" id="PTHR31912:SF34">
    <property type="entry name" value="NOTOCHORD-RELATED PROTEIN"/>
    <property type="match status" value="1"/>
</dbReference>
<evidence type="ECO:0000313" key="3">
    <source>
        <dbReference type="EMBL" id="KAA1117111.1"/>
    </source>
</evidence>
<proteinExistence type="predicted"/>
<accession>A0A5B0QV06</accession>
<organism evidence="3 5">
    <name type="scientific">Puccinia graminis f. sp. tritici</name>
    <dbReference type="NCBI Taxonomy" id="56615"/>
    <lineage>
        <taxon>Eukaryota</taxon>
        <taxon>Fungi</taxon>
        <taxon>Dikarya</taxon>
        <taxon>Basidiomycota</taxon>
        <taxon>Pucciniomycotina</taxon>
        <taxon>Pucciniomycetes</taxon>
        <taxon>Pucciniales</taxon>
        <taxon>Pucciniaceae</taxon>
        <taxon>Puccinia</taxon>
    </lineage>
</organism>
<dbReference type="PANTHER" id="PTHR31912">
    <property type="entry name" value="IP13529P"/>
    <property type="match status" value="1"/>
</dbReference>
<keyword evidence="4" id="KW-1185">Reference proteome</keyword>
<reference evidence="4 5" key="1">
    <citation type="submission" date="2019-05" db="EMBL/GenBank/DDBJ databases">
        <title>Emergence of the Ug99 lineage of the wheat stem rust pathogen through somatic hybridization.</title>
        <authorList>
            <person name="Li F."/>
            <person name="Upadhyaya N.M."/>
            <person name="Sperschneider J."/>
            <person name="Matny O."/>
            <person name="Nguyen-Phuc H."/>
            <person name="Mago R."/>
            <person name="Raley C."/>
            <person name="Miller M.E."/>
            <person name="Silverstein K.A.T."/>
            <person name="Henningsen E."/>
            <person name="Hirsch C.D."/>
            <person name="Visser B."/>
            <person name="Pretorius Z.A."/>
            <person name="Steffenson B.J."/>
            <person name="Schwessinger B."/>
            <person name="Dodds P.N."/>
            <person name="Figueroa M."/>
        </authorList>
    </citation>
    <scope>NUCLEOTIDE SEQUENCE [LARGE SCALE GENOMIC DNA]</scope>
    <source>
        <strain evidence="2">21-0</strain>
        <strain evidence="3 5">Ug99</strain>
    </source>
</reference>
<sequence>MLSPPINHAEVTEDAPPAAGSPVRLPELGPDNGAEIAAVTQADWLPGVNCAVPSNGGHSAGSNELELDLAFLDQVSTFSNVPLPSPNSEYSVSTDEADSEESGWDGLLADNVAPLALDDMRCQGNQASRAKPKADKGAWWPFRAKEYLISSLIIGHTCTIISRQMFDHVRLMFRLCRVLLPDWTTIRRGKAQLRKIIGMDVVGCRLVLSTPLHYLSLKKTLAMELGNPWVAPHVKFYPEFTAFKGVSRLSQSSKWLTELHSDNRAQMIRHDHRDYYIYELAQLISDRIVVPIFFYESGGEMYAKCVSPDIEVDREVGRIKFKIAKDLPFNSPELEAINAKDFYVEYPSMMHNGVKISDLCGDRLYGKPILSSLCVT</sequence>
<gene>
    <name evidence="2" type="ORF">PGT21_024127</name>
    <name evidence="3" type="ORF">PGTUg99_035936</name>
</gene>
<comment type="caution">
    <text evidence="3">The sequence shown here is derived from an EMBL/GenBank/DDBJ whole genome shotgun (WGS) entry which is preliminary data.</text>
</comment>
<evidence type="ECO:0000256" key="1">
    <source>
        <dbReference type="SAM" id="MobiDB-lite"/>
    </source>
</evidence>
<evidence type="ECO:0000313" key="2">
    <source>
        <dbReference type="EMBL" id="KAA1097931.1"/>
    </source>
</evidence>
<name>A0A5B0QV06_PUCGR</name>
<dbReference type="Proteomes" id="UP000324748">
    <property type="component" value="Unassembled WGS sequence"/>
</dbReference>
<dbReference type="EMBL" id="VSWC01000066">
    <property type="protein sequence ID" value="KAA1097931.1"/>
    <property type="molecule type" value="Genomic_DNA"/>
</dbReference>
<dbReference type="AlphaFoldDB" id="A0A5B0QV06"/>
<dbReference type="OrthoDB" id="2507436at2759"/>
<feature type="region of interest" description="Disordered" evidence="1">
    <location>
        <begin position="82"/>
        <end position="102"/>
    </location>
</feature>